<dbReference type="AlphaFoldDB" id="A0AAE6FU27"/>
<dbReference type="GO" id="GO:0003887">
    <property type="term" value="F:DNA-directed DNA polymerase activity"/>
    <property type="evidence" value="ECO:0007669"/>
    <property type="project" value="InterPro"/>
</dbReference>
<reference evidence="1 2" key="1">
    <citation type="journal article" date="2019" name="ISME J.">
        <title>Evolution in action: habitat transition from sediment to the pelagial leads to genome streamlining in Methylophilaceae.</title>
        <authorList>
            <person name="Salcher M."/>
            <person name="Schaefle D."/>
            <person name="Kaspar M."/>
            <person name="Neuenschwander S.M."/>
            <person name="Ghai R."/>
        </authorList>
    </citation>
    <scope>NUCLEOTIDE SEQUENCE [LARGE SCALE GENOMIC DNA]</scope>
    <source>
        <strain evidence="1 2">MMS-RI-1</strain>
    </source>
</reference>
<dbReference type="PANTHER" id="PTHR38767:SF1">
    <property type="entry name" value="DNA POLYMERASE III SUBUNIT CHI"/>
    <property type="match status" value="1"/>
</dbReference>
<dbReference type="RefSeq" id="WP_139873886.1">
    <property type="nucleotide sequence ID" value="NZ_CP040985.1"/>
</dbReference>
<dbReference type="GO" id="GO:0003677">
    <property type="term" value="F:DNA binding"/>
    <property type="evidence" value="ECO:0007669"/>
    <property type="project" value="InterPro"/>
</dbReference>
<dbReference type="GO" id="GO:0006260">
    <property type="term" value="P:DNA replication"/>
    <property type="evidence" value="ECO:0007669"/>
    <property type="project" value="InterPro"/>
</dbReference>
<keyword evidence="2" id="KW-1185">Reference proteome</keyword>
<dbReference type="InterPro" id="IPR036768">
    <property type="entry name" value="PolIII_chi_sf"/>
</dbReference>
<sequence>MTYIDFYFNVENKFNKIHEIIEREIVRKRKIFIHVDDLNSAKALSDFLYTASLASFLPHSVGHYEEMTPIHIDWDHKFVSDDFMINLKSEILPSFSRYLRLIEIVSQNEEDKKTARDRLKFYRDRGYEIQLIDAKKEM</sequence>
<dbReference type="Proteomes" id="UP000312102">
    <property type="component" value="Chromosome"/>
</dbReference>
<organism evidence="1 2">
    <name type="scientific">Candidatus Methylopumilus rimovensis</name>
    <dbReference type="NCBI Taxonomy" id="2588535"/>
    <lineage>
        <taxon>Bacteria</taxon>
        <taxon>Pseudomonadati</taxon>
        <taxon>Pseudomonadota</taxon>
        <taxon>Betaproteobacteria</taxon>
        <taxon>Nitrosomonadales</taxon>
        <taxon>Methylophilaceae</taxon>
        <taxon>Candidatus Methylopumilus</taxon>
    </lineage>
</organism>
<dbReference type="KEGG" id="mrk:FIT61_06100"/>
<protein>
    <submittedName>
        <fullName evidence="1">DNA polymerase III subunit chi</fullName>
    </submittedName>
</protein>
<evidence type="ECO:0000313" key="2">
    <source>
        <dbReference type="Proteomes" id="UP000312102"/>
    </source>
</evidence>
<name>A0AAE6FU27_9PROT</name>
<dbReference type="Pfam" id="PF04364">
    <property type="entry name" value="DNA_pol3_chi"/>
    <property type="match status" value="1"/>
</dbReference>
<dbReference type="EMBL" id="CP040986">
    <property type="protein sequence ID" value="QDD13990.1"/>
    <property type="molecule type" value="Genomic_DNA"/>
</dbReference>
<dbReference type="InterPro" id="IPR007459">
    <property type="entry name" value="DNA_pol3_chi"/>
</dbReference>
<dbReference type="Gene3D" id="3.40.50.10110">
    <property type="entry name" value="DNA polymerase III subunit chi"/>
    <property type="match status" value="1"/>
</dbReference>
<dbReference type="SUPFAM" id="SSF102400">
    <property type="entry name" value="DNA polymerase III chi subunit"/>
    <property type="match status" value="1"/>
</dbReference>
<dbReference type="PANTHER" id="PTHR38767">
    <property type="entry name" value="DNA POLYMERASE III SUBUNIT CHI"/>
    <property type="match status" value="1"/>
</dbReference>
<accession>A0AAE6FU27</accession>
<gene>
    <name evidence="1" type="ORF">FIT61_06100</name>
</gene>
<evidence type="ECO:0000313" key="1">
    <source>
        <dbReference type="EMBL" id="QDD13990.1"/>
    </source>
</evidence>
<dbReference type="GO" id="GO:0032298">
    <property type="term" value="P:positive regulation of DNA-templated DNA replication initiation"/>
    <property type="evidence" value="ECO:0007669"/>
    <property type="project" value="TreeGrafter"/>
</dbReference>
<proteinExistence type="predicted"/>